<organism evidence="1 2">
    <name type="scientific">Gemmata massiliana</name>
    <dbReference type="NCBI Taxonomy" id="1210884"/>
    <lineage>
        <taxon>Bacteria</taxon>
        <taxon>Pseudomonadati</taxon>
        <taxon>Planctomycetota</taxon>
        <taxon>Planctomycetia</taxon>
        <taxon>Gemmatales</taxon>
        <taxon>Gemmataceae</taxon>
        <taxon>Gemmata</taxon>
    </lineage>
</organism>
<dbReference type="Proteomes" id="UP000464178">
    <property type="component" value="Chromosome"/>
</dbReference>
<gene>
    <name evidence="1" type="ORF">SOIL9_24750</name>
</gene>
<name>A0A6P2D278_9BACT</name>
<evidence type="ECO:0000313" key="1">
    <source>
        <dbReference type="EMBL" id="VTR95239.1"/>
    </source>
</evidence>
<keyword evidence="2" id="KW-1185">Reference proteome</keyword>
<reference evidence="1 2" key="1">
    <citation type="submission" date="2019-05" db="EMBL/GenBank/DDBJ databases">
        <authorList>
            <consortium name="Science for Life Laboratories"/>
        </authorList>
    </citation>
    <scope>NUCLEOTIDE SEQUENCE [LARGE SCALE GENOMIC DNA]</scope>
    <source>
        <strain evidence="1">Soil9</strain>
    </source>
</reference>
<proteinExistence type="predicted"/>
<dbReference type="AlphaFoldDB" id="A0A6P2D278"/>
<evidence type="ECO:0000313" key="2">
    <source>
        <dbReference type="Proteomes" id="UP000464178"/>
    </source>
</evidence>
<accession>A0A6P2D278</accession>
<dbReference type="RefSeq" id="WP_162669679.1">
    <property type="nucleotide sequence ID" value="NZ_LR593886.1"/>
</dbReference>
<dbReference type="KEGG" id="gms:SOIL9_24750"/>
<protein>
    <submittedName>
        <fullName evidence="1">Marine sediment metagenome DNA, contig: S03H2_L04701</fullName>
    </submittedName>
</protein>
<dbReference type="EMBL" id="LR593886">
    <property type="protein sequence ID" value="VTR95239.1"/>
    <property type="molecule type" value="Genomic_DNA"/>
</dbReference>
<sequence length="167" mass="16871">MPQNVDYSDVLHTGTHKFEVAPVVPANSFGDTQIGSSNPIGATKLAHQYVPTYSQPNGTAAVTERKVIHVAQSAGNVISAEAGIVTVAAGAATVTVDVRKNGTTVLTSTISISVAQAAFAKVSGAVNATPATYVTGDVFEVVVTATAGGGTLPQGLFVDVKFREGAG</sequence>